<evidence type="ECO:0000256" key="2">
    <source>
        <dbReference type="ARBA" id="ARBA00004123"/>
    </source>
</evidence>
<reference evidence="16" key="1">
    <citation type="submission" date="2003-08" db="EMBL/GenBank/DDBJ databases">
        <authorList>
            <person name="Birren B."/>
            <person name="Nusbaum C."/>
            <person name="Abebe A."/>
            <person name="Abouelleil A."/>
            <person name="Adekoya E."/>
            <person name="Ait-zahra M."/>
            <person name="Allen N."/>
            <person name="Allen T."/>
            <person name="An P."/>
            <person name="Anderson M."/>
            <person name="Anderson S."/>
            <person name="Arachchi H."/>
            <person name="Armbruster J."/>
            <person name="Bachantsang P."/>
            <person name="Baldwin J."/>
            <person name="Barry A."/>
            <person name="Bayul T."/>
            <person name="Blitshsteyn B."/>
            <person name="Bloom T."/>
            <person name="Blye J."/>
            <person name="Boguslavskiy L."/>
            <person name="Borowsky M."/>
            <person name="Boukhgalter B."/>
            <person name="Brunache A."/>
            <person name="Butler J."/>
            <person name="Calixte N."/>
            <person name="Calvo S."/>
            <person name="Camarata J."/>
            <person name="Campo K."/>
            <person name="Chang J."/>
            <person name="Cheshatsang Y."/>
            <person name="Citroen M."/>
            <person name="Collymore A."/>
            <person name="Considine T."/>
            <person name="Cook A."/>
            <person name="Cooke P."/>
            <person name="Corum B."/>
            <person name="Cuomo C."/>
            <person name="David R."/>
            <person name="Dawoe T."/>
            <person name="Degray S."/>
            <person name="Dodge S."/>
            <person name="Dooley K."/>
            <person name="Dorje P."/>
            <person name="Dorjee K."/>
            <person name="Dorris L."/>
            <person name="Duffey N."/>
            <person name="Dupes A."/>
            <person name="Elkins T."/>
            <person name="Engels R."/>
            <person name="Erickson J."/>
            <person name="Farina A."/>
            <person name="Faro S."/>
            <person name="Ferreira P."/>
            <person name="Fischer H."/>
            <person name="Fitzgerald M."/>
            <person name="Foley K."/>
            <person name="Gage D."/>
            <person name="Galagan J."/>
            <person name="Gearin G."/>
            <person name="Gnerre S."/>
            <person name="Gnirke A."/>
            <person name="Goyette A."/>
            <person name="Graham J."/>
            <person name="Grandbois E."/>
            <person name="Gyaltsen K."/>
            <person name="Hafez N."/>
            <person name="Hagopian D."/>
            <person name="Hagos B."/>
            <person name="Hall J."/>
            <person name="Hatcher B."/>
            <person name="Heller A."/>
            <person name="Higgins H."/>
            <person name="Honan T."/>
            <person name="Horn A."/>
            <person name="Houde N."/>
            <person name="Hughes L."/>
            <person name="Hulme W."/>
            <person name="Husby E."/>
            <person name="Iliev I."/>
            <person name="Jaffe D."/>
            <person name="Jones C."/>
            <person name="Kamal M."/>
            <person name="Kamat A."/>
            <person name="Kamvysselis M."/>
            <person name="Karlsson E."/>
            <person name="Kells C."/>
            <person name="Kieu A."/>
            <person name="Kisner P."/>
            <person name="Kodira C."/>
            <person name="Kulbokas E."/>
            <person name="Labutti K."/>
            <person name="Lama D."/>
            <person name="Landers T."/>
            <person name="Leger J."/>
            <person name="Levine S."/>
            <person name="Lewis D."/>
            <person name="Lewis T."/>
            <person name="Lindblad-toh K."/>
            <person name="Liu X."/>
            <person name="Lokyitsang T."/>
            <person name="Lokyitsang Y."/>
            <person name="Lucien O."/>
            <person name="Lui A."/>
            <person name="Ma L.J."/>
            <person name="Mabbitt R."/>
            <person name="Macdonald J."/>
            <person name="Maclean C."/>
            <person name="Major J."/>
            <person name="Manning J."/>
            <person name="Marabella R."/>
            <person name="Maru K."/>
            <person name="Matthews C."/>
            <person name="Mauceli E."/>
            <person name="Mccarthy M."/>
            <person name="Mcdonough S."/>
            <person name="Mcghee T."/>
            <person name="Meldrim J."/>
            <person name="Meneus L."/>
            <person name="Mesirov J."/>
            <person name="Mihalev A."/>
            <person name="Mihova T."/>
            <person name="Mikkelsen T."/>
            <person name="Mlenga V."/>
            <person name="Moru K."/>
            <person name="Mozes J."/>
            <person name="Mulrain L."/>
            <person name="Munson G."/>
            <person name="Naylor J."/>
            <person name="Newes C."/>
            <person name="Nguyen C."/>
            <person name="Nguyen N."/>
            <person name="Nguyen T."/>
            <person name="Nicol R."/>
            <person name="Nielsen C."/>
            <person name="Nizzari M."/>
            <person name="Norbu C."/>
            <person name="Norbu N."/>
            <person name="O'donnell P."/>
            <person name="Okoawo O."/>
            <person name="O'leary S."/>
            <person name="Omotosho B."/>
            <person name="O'neill K."/>
            <person name="Osman S."/>
            <person name="Parker S."/>
            <person name="Perrin D."/>
            <person name="Phunkhang P."/>
            <person name="Piqani B."/>
            <person name="Purcell S."/>
            <person name="Rachupka T."/>
            <person name="Ramasamy U."/>
            <person name="Rameau R."/>
            <person name="Ray V."/>
            <person name="Raymond C."/>
            <person name="Retta R."/>
            <person name="Richardson S."/>
            <person name="Rise C."/>
            <person name="Rodriguez J."/>
            <person name="Rogers J."/>
            <person name="Rogov P."/>
            <person name="Rutman M."/>
            <person name="Schupbach R."/>
            <person name="Seaman C."/>
            <person name="Settipalli S."/>
            <person name="Sharpe T."/>
            <person name="Sheridan J."/>
            <person name="Sherpa N."/>
            <person name="Shi J."/>
            <person name="Smirnov S."/>
            <person name="Smith C."/>
            <person name="Sougnez C."/>
            <person name="Spencer B."/>
            <person name="Stalker J."/>
            <person name="Stange-thomann N."/>
            <person name="Stavropoulos S."/>
            <person name="Stetson K."/>
            <person name="Stone C."/>
            <person name="Stone S."/>
            <person name="Stubbs M."/>
            <person name="Talamas J."/>
            <person name="Tchuinga P."/>
            <person name="Tenzing P."/>
            <person name="Tesfaye S."/>
            <person name="Theodore J."/>
            <person name="Thoulutsang Y."/>
            <person name="Topham K."/>
            <person name="Towey S."/>
            <person name="Tsamla T."/>
            <person name="Tsomo N."/>
            <person name="Vallee D."/>
            <person name="Vassiliev H."/>
            <person name="Venkataraman V."/>
            <person name="Vinson J."/>
            <person name="Vo A."/>
            <person name="Wade C."/>
            <person name="Wang S."/>
            <person name="Wangchuk T."/>
            <person name="Wangdi T."/>
            <person name="Whittaker C."/>
            <person name="Wilkinson J."/>
            <person name="Wu Y."/>
            <person name="Wyman D."/>
            <person name="Yadav S."/>
            <person name="Yang S."/>
            <person name="Yang X."/>
            <person name="Yeager S."/>
            <person name="Yee E."/>
            <person name="Young G."/>
            <person name="Zainoun J."/>
            <person name="Zembeck L."/>
            <person name="Zimmer A."/>
            <person name="Zody M."/>
            <person name="Lander E."/>
        </authorList>
    </citation>
    <scope>NUCLEOTIDE SEQUENCE [LARGE SCALE GENOMIC DNA]</scope>
</reference>
<dbReference type="SUPFAM" id="SSF52980">
    <property type="entry name" value="Restriction endonuclease-like"/>
    <property type="match status" value="1"/>
</dbReference>
<dbReference type="FunCoup" id="H2YH55">
    <property type="interactions" value="7"/>
</dbReference>
<dbReference type="PANTHER" id="PTHR13451:SF0">
    <property type="entry name" value="CROSSOVER JUNCTION ENDONUCLEASE MUS81"/>
    <property type="match status" value="1"/>
</dbReference>
<dbReference type="FunFam" id="1.10.150.110:FF:000001">
    <property type="entry name" value="Putative Crossover junction endonuclease MUS81"/>
    <property type="match status" value="1"/>
</dbReference>
<keyword evidence="8 13" id="KW-0378">Hydrolase</keyword>
<feature type="domain" description="ERCC4" evidence="14">
    <location>
        <begin position="322"/>
        <end position="422"/>
    </location>
</feature>
<dbReference type="Pfam" id="PF02732">
    <property type="entry name" value="ERCC4"/>
    <property type="match status" value="1"/>
</dbReference>
<evidence type="ECO:0000256" key="12">
    <source>
        <dbReference type="ARBA" id="ARBA00023242"/>
    </source>
</evidence>
<evidence type="ECO:0000256" key="7">
    <source>
        <dbReference type="ARBA" id="ARBA00022763"/>
    </source>
</evidence>
<comment type="subcellular location">
    <subcellularLocation>
        <location evidence="2 13">Nucleus</location>
    </subcellularLocation>
</comment>
<keyword evidence="4 13" id="KW-0540">Nuclease</keyword>
<dbReference type="InterPro" id="IPR047416">
    <property type="entry name" value="XPF_nuclease_Mus81"/>
</dbReference>
<dbReference type="GO" id="GO:0003677">
    <property type="term" value="F:DNA binding"/>
    <property type="evidence" value="ECO:0007669"/>
    <property type="project" value="UniProtKB-UniRule"/>
</dbReference>
<dbReference type="PANTHER" id="PTHR13451">
    <property type="entry name" value="CLASS II CROSSOVER JUNCTION ENDONUCLEASE MUS81"/>
    <property type="match status" value="1"/>
</dbReference>
<dbReference type="OMA" id="ELGDAMW"/>
<evidence type="ECO:0000313" key="15">
    <source>
        <dbReference type="Ensembl" id="ENSCSAVP00000004654.1"/>
    </source>
</evidence>
<dbReference type="Gene3D" id="3.40.50.10130">
    <property type="match status" value="1"/>
</dbReference>
<evidence type="ECO:0000256" key="11">
    <source>
        <dbReference type="ARBA" id="ARBA00023204"/>
    </source>
</evidence>
<dbReference type="EC" id="3.1.22.-" evidence="13"/>
<keyword evidence="12 13" id="KW-0539">Nucleus</keyword>
<dbReference type="GO" id="GO:0000712">
    <property type="term" value="P:resolution of meiotic recombination intermediates"/>
    <property type="evidence" value="ECO:0007669"/>
    <property type="project" value="TreeGrafter"/>
</dbReference>
<dbReference type="InterPro" id="IPR027421">
    <property type="entry name" value="DNA_pol_lamdba_lyase_dom_sf"/>
</dbReference>
<evidence type="ECO:0000256" key="3">
    <source>
        <dbReference type="ARBA" id="ARBA00010015"/>
    </source>
</evidence>
<dbReference type="Pfam" id="PF14716">
    <property type="entry name" value="HHH_8"/>
    <property type="match status" value="1"/>
</dbReference>
<evidence type="ECO:0000256" key="10">
    <source>
        <dbReference type="ARBA" id="ARBA00023172"/>
    </source>
</evidence>
<keyword evidence="16" id="KW-1185">Reference proteome</keyword>
<organism evidence="15 16">
    <name type="scientific">Ciona savignyi</name>
    <name type="common">Pacific transparent sea squirt</name>
    <dbReference type="NCBI Taxonomy" id="51511"/>
    <lineage>
        <taxon>Eukaryota</taxon>
        <taxon>Metazoa</taxon>
        <taxon>Chordata</taxon>
        <taxon>Tunicata</taxon>
        <taxon>Ascidiacea</taxon>
        <taxon>Phlebobranchia</taxon>
        <taxon>Cionidae</taxon>
        <taxon>Ciona</taxon>
    </lineage>
</organism>
<comment type="subunit">
    <text evidence="13">Interacts with EME1.</text>
</comment>
<dbReference type="GeneTree" id="ENSGT00390000005498"/>
<proteinExistence type="inferred from homology"/>
<keyword evidence="10 13" id="KW-0233">DNA recombination</keyword>
<dbReference type="GO" id="GO:0000727">
    <property type="term" value="P:double-strand break repair via break-induced replication"/>
    <property type="evidence" value="ECO:0007669"/>
    <property type="project" value="UniProtKB-UniRule"/>
</dbReference>
<dbReference type="AlphaFoldDB" id="H2YH55"/>
<evidence type="ECO:0000256" key="8">
    <source>
        <dbReference type="ARBA" id="ARBA00022801"/>
    </source>
</evidence>
<dbReference type="GO" id="GO:0031573">
    <property type="term" value="P:mitotic intra-S DNA damage checkpoint signaling"/>
    <property type="evidence" value="ECO:0007669"/>
    <property type="project" value="TreeGrafter"/>
</dbReference>
<dbReference type="eggNOG" id="KOG2379">
    <property type="taxonomic scope" value="Eukaryota"/>
</dbReference>
<evidence type="ECO:0000313" key="16">
    <source>
        <dbReference type="Proteomes" id="UP000007875"/>
    </source>
</evidence>
<dbReference type="Gene3D" id="1.10.150.110">
    <property type="entry name" value="DNA polymerase beta, N-terminal domain-like"/>
    <property type="match status" value="1"/>
</dbReference>
<evidence type="ECO:0000256" key="13">
    <source>
        <dbReference type="RuleBase" id="RU369042"/>
    </source>
</evidence>
<dbReference type="SUPFAM" id="SSF47802">
    <property type="entry name" value="DNA polymerase beta, N-terminal domain-like"/>
    <property type="match status" value="1"/>
</dbReference>
<dbReference type="Pfam" id="PF21136">
    <property type="entry name" value="WHD_MUS81"/>
    <property type="match status" value="1"/>
</dbReference>
<dbReference type="InParanoid" id="H2YH55"/>
<dbReference type="GO" id="GO:0048257">
    <property type="term" value="F:3'-flap endonuclease activity"/>
    <property type="evidence" value="ECO:0007669"/>
    <property type="project" value="TreeGrafter"/>
</dbReference>
<dbReference type="GO" id="GO:0031297">
    <property type="term" value="P:replication fork processing"/>
    <property type="evidence" value="ECO:0007669"/>
    <property type="project" value="UniProtKB-ARBA"/>
</dbReference>
<keyword evidence="6 13" id="KW-0255">Endonuclease</keyword>
<dbReference type="FunFam" id="3.40.50.10130:FF:000003">
    <property type="entry name" value="Crossover junction endonuclease MUS81"/>
    <property type="match status" value="1"/>
</dbReference>
<dbReference type="Pfam" id="PF21292">
    <property type="entry name" value="EME1-MUS81_C"/>
    <property type="match status" value="1"/>
</dbReference>
<dbReference type="GO" id="GO:0048476">
    <property type="term" value="C:Holliday junction resolvase complex"/>
    <property type="evidence" value="ECO:0007669"/>
    <property type="project" value="UniProtKB-UniRule"/>
</dbReference>
<evidence type="ECO:0000256" key="4">
    <source>
        <dbReference type="ARBA" id="ARBA00022722"/>
    </source>
</evidence>
<evidence type="ECO:0000256" key="5">
    <source>
        <dbReference type="ARBA" id="ARBA00022723"/>
    </source>
</evidence>
<accession>H2YH55</accession>
<dbReference type="SMART" id="SM00891">
    <property type="entry name" value="ERCC4"/>
    <property type="match status" value="1"/>
</dbReference>
<sequence>TDCLAIMKRYGVKRKVDPCPNRLFLSYIKEWRDEAKEKEQRSYHTYNKALKSLEKYPPLQSGKEAIILENFGDKICSMLDRRLAKDADIRGMSERDYLESTRNIHESWWGSLESEVNPKKKQKIAKNPTSNPNRKKREYVPVKNSGAYALLIALYRDHTSVEGLGYMKKAELQREAQKFSTKSFSVPDSGCQYTAWSSMGGLIAKNLVNKHSNPAKYHLTDAGIQLAEKLDQKQESLNQDLTKRDQNLNHKIGQKTEEKVQKNPPNLMENWLKPKPVDDNASVPFEGEKKIQNYNFGTSRSAVASSGEIVEFRLNPGEFEVLLCVDTREISGDNRKKEMQREIEKLGIPFLDRVLQIGDFVWVARGTGSKNLGKEVVLDYVVERKCMSDLAQSIRDGRFHEQKIRLKQCGSKKVIYLIEQMNRIQHQSLPEKTLRQALLNTQVIDSIFVKYSENIAATAEYLGIITSRLRSLYQNSTLLACEIETVKSYNNEGKNVKKLLSFGDFNDASLKGKGLTVSEMFTRQLMQIRGVSYDKANSIIQLYPTPIALMRSYKNCDTVKQKQELLAKIKTGLLKRNFGISLSRTVYHVF</sequence>
<dbReference type="FunFam" id="1.10.10.10:FF:000307">
    <property type="entry name" value="Crossover junction endonuclease MUS81"/>
    <property type="match status" value="1"/>
</dbReference>
<dbReference type="InterPro" id="IPR033309">
    <property type="entry name" value="Mus81"/>
</dbReference>
<evidence type="ECO:0000256" key="9">
    <source>
        <dbReference type="ARBA" id="ARBA00022842"/>
    </source>
</evidence>
<keyword evidence="5 13" id="KW-0479">Metal-binding</keyword>
<dbReference type="CDD" id="cd20074">
    <property type="entry name" value="XPF_nuclease_Mus81"/>
    <property type="match status" value="1"/>
</dbReference>
<dbReference type="Gene3D" id="1.10.10.10">
    <property type="entry name" value="Winged helix-like DNA-binding domain superfamily/Winged helix DNA-binding domain"/>
    <property type="match status" value="1"/>
</dbReference>
<reference evidence="15" key="3">
    <citation type="submission" date="2025-09" db="UniProtKB">
        <authorList>
            <consortium name="Ensembl"/>
        </authorList>
    </citation>
    <scope>IDENTIFICATION</scope>
</reference>
<keyword evidence="7 13" id="KW-0227">DNA damage</keyword>
<dbReference type="GO" id="GO:0005634">
    <property type="term" value="C:nucleus"/>
    <property type="evidence" value="ECO:0007669"/>
    <property type="project" value="UniProtKB-SubCell"/>
</dbReference>
<dbReference type="InterPro" id="IPR047417">
    <property type="entry name" value="WHD_MUS81"/>
</dbReference>
<dbReference type="GO" id="GO:0008821">
    <property type="term" value="F:crossover junction DNA endonuclease activity"/>
    <property type="evidence" value="ECO:0007669"/>
    <property type="project" value="UniProtKB-UniRule"/>
</dbReference>
<dbReference type="InterPro" id="IPR042530">
    <property type="entry name" value="EME1/EME2_C"/>
</dbReference>
<dbReference type="InterPro" id="IPR036388">
    <property type="entry name" value="WH-like_DNA-bd_sf"/>
</dbReference>
<dbReference type="Ensembl" id="ENSCSAVT00000004721.1">
    <property type="protein sequence ID" value="ENSCSAVP00000004654.1"/>
    <property type="gene ID" value="ENSCSAVG00000002776.1"/>
</dbReference>
<keyword evidence="11 13" id="KW-0234">DNA repair</keyword>
<dbReference type="Proteomes" id="UP000007875">
    <property type="component" value="Unassembled WGS sequence"/>
</dbReference>
<protein>
    <recommendedName>
        <fullName evidence="13">Crossover junction endonuclease MUS81</fullName>
        <ecNumber evidence="13">3.1.22.-</ecNumber>
    </recommendedName>
</protein>
<comment type="similarity">
    <text evidence="3 13">Belongs to the XPF family.</text>
</comment>
<dbReference type="InterPro" id="IPR011335">
    <property type="entry name" value="Restrct_endonuc-II-like"/>
</dbReference>
<dbReference type="GO" id="GO:0046872">
    <property type="term" value="F:metal ion binding"/>
    <property type="evidence" value="ECO:0007669"/>
    <property type="project" value="UniProtKB-UniRule"/>
</dbReference>
<dbReference type="Gene3D" id="1.10.150.670">
    <property type="entry name" value="Crossover junction endonuclease EME1, DNA-binding domain"/>
    <property type="match status" value="1"/>
</dbReference>
<dbReference type="InterPro" id="IPR006166">
    <property type="entry name" value="ERCC4_domain"/>
</dbReference>
<comment type="function">
    <text evidence="13">Interacts with EME1 to form a DNA structure-specific endonuclease with substrate preference for branched DNA structures with a 5'-end at the branch nick. Typical substrates include 3'-flap structures, D-loops, replication forks and nicked Holliday junctions. May be required in mitosis for the processing of stalled or collapsed replication fork intermediates. May be required in meiosis for the repair of meiosis-specific double strand breaks subsequent to single-end invasion (SEI).</text>
</comment>
<comment type="cofactor">
    <cofactor evidence="1 13">
        <name>Mg(2+)</name>
        <dbReference type="ChEBI" id="CHEBI:18420"/>
    </cofactor>
</comment>
<dbReference type="CDD" id="cd21036">
    <property type="entry name" value="WH_MUS81"/>
    <property type="match status" value="1"/>
</dbReference>
<reference evidence="15" key="2">
    <citation type="submission" date="2025-08" db="UniProtKB">
        <authorList>
            <consortium name="Ensembl"/>
        </authorList>
    </citation>
    <scope>IDENTIFICATION</scope>
</reference>
<evidence type="ECO:0000256" key="6">
    <source>
        <dbReference type="ARBA" id="ARBA00022759"/>
    </source>
</evidence>
<name>H2YH55_CIOSA</name>
<evidence type="ECO:0000256" key="1">
    <source>
        <dbReference type="ARBA" id="ARBA00001946"/>
    </source>
</evidence>
<dbReference type="STRING" id="51511.ENSCSAVP00000004654"/>
<evidence type="ECO:0000259" key="14">
    <source>
        <dbReference type="SMART" id="SM00891"/>
    </source>
</evidence>
<dbReference type="GO" id="GO:0006308">
    <property type="term" value="P:DNA catabolic process"/>
    <property type="evidence" value="ECO:0007669"/>
    <property type="project" value="UniProtKB-UniRule"/>
</dbReference>
<dbReference type="InterPro" id="IPR010996">
    <property type="entry name" value="HHH_MUS81"/>
</dbReference>
<keyword evidence="9 13" id="KW-0460">Magnesium</keyword>